<name>A0A8H7H2C6_9AGAM</name>
<organism evidence="4 5">
    <name type="scientific">Rhizoctonia solani</name>
    <dbReference type="NCBI Taxonomy" id="456999"/>
    <lineage>
        <taxon>Eukaryota</taxon>
        <taxon>Fungi</taxon>
        <taxon>Dikarya</taxon>
        <taxon>Basidiomycota</taxon>
        <taxon>Agaricomycotina</taxon>
        <taxon>Agaricomycetes</taxon>
        <taxon>Cantharellales</taxon>
        <taxon>Ceratobasidiaceae</taxon>
        <taxon>Rhizoctonia</taxon>
    </lineage>
</organism>
<evidence type="ECO:0000313" key="5">
    <source>
        <dbReference type="Proteomes" id="UP000650582"/>
    </source>
</evidence>
<dbReference type="InterPro" id="IPR001878">
    <property type="entry name" value="Znf_CCHC"/>
</dbReference>
<protein>
    <submittedName>
        <fullName evidence="4">Retrotransposon gag protein</fullName>
    </submittedName>
</protein>
<dbReference type="GO" id="GO:0008270">
    <property type="term" value="F:zinc ion binding"/>
    <property type="evidence" value="ECO:0007669"/>
    <property type="project" value="UniProtKB-KW"/>
</dbReference>
<feature type="compositionally biased region" description="Basic and acidic residues" evidence="2">
    <location>
        <begin position="414"/>
        <end position="426"/>
    </location>
</feature>
<dbReference type="GO" id="GO:0003676">
    <property type="term" value="F:nucleic acid binding"/>
    <property type="evidence" value="ECO:0007669"/>
    <property type="project" value="InterPro"/>
</dbReference>
<gene>
    <name evidence="4" type="ORF">RHS04_07795</name>
</gene>
<dbReference type="PANTHER" id="PTHR15503:SF22">
    <property type="entry name" value="TRANSPOSON TY3-I GAG POLYPROTEIN"/>
    <property type="match status" value="1"/>
</dbReference>
<feature type="region of interest" description="Disordered" evidence="2">
    <location>
        <begin position="342"/>
        <end position="376"/>
    </location>
</feature>
<dbReference type="Pfam" id="PF03732">
    <property type="entry name" value="Retrotrans_gag"/>
    <property type="match status" value="1"/>
</dbReference>
<dbReference type="AlphaFoldDB" id="A0A8H7H2C6"/>
<keyword evidence="1" id="KW-0863">Zinc-finger</keyword>
<accession>A0A8H7H2C6</accession>
<feature type="region of interest" description="Disordered" evidence="2">
    <location>
        <begin position="93"/>
        <end position="117"/>
    </location>
</feature>
<dbReference type="InterPro" id="IPR005162">
    <property type="entry name" value="Retrotrans_gag_dom"/>
</dbReference>
<dbReference type="Proteomes" id="UP000650582">
    <property type="component" value="Unassembled WGS sequence"/>
</dbReference>
<sequence length="439" mass="47925">MATHSWPPSCACSPVDLGHLEPQLPPTSPVKLGKVSLERVICLLWGLQGQVNCLEQALLEQAKIGQEVQTNVENILQAVDTVKDGLSQLQHTWGPHTPEEQKTPAVKETPRAAPKVKPIGKTQPFLEAPAPILSTGAPRHDPCTLFNPYPSSSLPFGLAPAASSVPPVPPVTQPVPPAAPSTVKVDHPNTFKGKIGSEAKQQFPMDLEVQSFLLMNMTEAGRAWAHPHLDQLGSHQTLIQTVDEFKVKFLATFGNPDTTRAAEQKITSLTQTSTCAKYITKFHILQMELDWNNAAFGSQFAQGLHWEVQRQIATRERQPCTPRELQDASLIIDNTLCKERASHLQQGNKPSKTSSTPNQGASTGQQATKTSPLSSNPNYILEEEHNCCQAEGLCIKCGKTGHKFAKCRTGWKATPKEDKGKPKEATKIGNDSEYQLGKE</sequence>
<evidence type="ECO:0000259" key="3">
    <source>
        <dbReference type="PROSITE" id="PS50158"/>
    </source>
</evidence>
<dbReference type="InterPro" id="IPR032567">
    <property type="entry name" value="RTL1-rel"/>
</dbReference>
<evidence type="ECO:0000256" key="2">
    <source>
        <dbReference type="SAM" id="MobiDB-lite"/>
    </source>
</evidence>
<feature type="compositionally biased region" description="Polar residues" evidence="2">
    <location>
        <begin position="343"/>
        <end position="376"/>
    </location>
</feature>
<keyword evidence="1" id="KW-0862">Zinc</keyword>
<dbReference type="EMBL" id="JACYCC010000198">
    <property type="protein sequence ID" value="KAF8672511.1"/>
    <property type="molecule type" value="Genomic_DNA"/>
</dbReference>
<comment type="caution">
    <text evidence="4">The sequence shown here is derived from an EMBL/GenBank/DDBJ whole genome shotgun (WGS) entry which is preliminary data.</text>
</comment>
<dbReference type="PROSITE" id="PS50158">
    <property type="entry name" value="ZF_CCHC"/>
    <property type="match status" value="1"/>
</dbReference>
<dbReference type="PANTHER" id="PTHR15503">
    <property type="entry name" value="LDOC1 RELATED"/>
    <property type="match status" value="1"/>
</dbReference>
<feature type="domain" description="CCHC-type" evidence="3">
    <location>
        <begin position="394"/>
        <end position="408"/>
    </location>
</feature>
<evidence type="ECO:0000256" key="1">
    <source>
        <dbReference type="PROSITE-ProRule" id="PRU00047"/>
    </source>
</evidence>
<reference evidence="4" key="1">
    <citation type="submission" date="2020-09" db="EMBL/GenBank/DDBJ databases">
        <title>Comparative genome analyses of four rice-infecting Rhizoctonia solani isolates reveal extensive enrichment of homogalacturonan modification genes.</title>
        <authorList>
            <person name="Lee D.-Y."/>
            <person name="Jeon J."/>
            <person name="Kim K.-T."/>
            <person name="Cheong K."/>
            <person name="Song H."/>
            <person name="Choi G."/>
            <person name="Ko J."/>
            <person name="Opiyo S.O."/>
            <person name="Zuo S."/>
            <person name="Madhav S."/>
            <person name="Lee Y.-H."/>
            <person name="Wang G.-L."/>
        </authorList>
    </citation>
    <scope>NUCLEOTIDE SEQUENCE</scope>
    <source>
        <strain evidence="4">AG1-IA YN-7</strain>
    </source>
</reference>
<keyword evidence="1" id="KW-0479">Metal-binding</keyword>
<feature type="region of interest" description="Disordered" evidence="2">
    <location>
        <begin position="408"/>
        <end position="439"/>
    </location>
</feature>
<evidence type="ECO:0000313" key="4">
    <source>
        <dbReference type="EMBL" id="KAF8672511.1"/>
    </source>
</evidence>
<proteinExistence type="predicted"/>